<dbReference type="PANTHER" id="PTHR12873:SF6">
    <property type="entry name" value="TOPRIM DOMAIN-CONTAINING PROTEIN"/>
    <property type="match status" value="1"/>
</dbReference>
<evidence type="ECO:0000313" key="1">
    <source>
        <dbReference type="EMBL" id="CAB5218509.1"/>
    </source>
</evidence>
<organism evidence="1">
    <name type="scientific">uncultured Caudovirales phage</name>
    <dbReference type="NCBI Taxonomy" id="2100421"/>
    <lineage>
        <taxon>Viruses</taxon>
        <taxon>Duplodnaviria</taxon>
        <taxon>Heunggongvirae</taxon>
        <taxon>Uroviricota</taxon>
        <taxon>Caudoviricetes</taxon>
        <taxon>Peduoviridae</taxon>
        <taxon>Maltschvirus</taxon>
        <taxon>Maltschvirus maltsch</taxon>
    </lineage>
</organism>
<dbReference type="GO" id="GO:0003697">
    <property type="term" value="F:single-stranded DNA binding"/>
    <property type="evidence" value="ECO:0007669"/>
    <property type="project" value="InterPro"/>
</dbReference>
<accession>A0A6J7WKB5</accession>
<evidence type="ECO:0008006" key="2">
    <source>
        <dbReference type="Google" id="ProtNLM"/>
    </source>
</evidence>
<dbReference type="GO" id="GO:0043139">
    <property type="term" value="F:5'-3' DNA helicase activity"/>
    <property type="evidence" value="ECO:0007669"/>
    <property type="project" value="InterPro"/>
</dbReference>
<name>A0A6J7WKB5_9CAUD</name>
<dbReference type="InterPro" id="IPR027032">
    <property type="entry name" value="Twinkle-like"/>
</dbReference>
<proteinExistence type="predicted"/>
<dbReference type="SUPFAM" id="SSF52540">
    <property type="entry name" value="P-loop containing nucleoside triphosphate hydrolases"/>
    <property type="match status" value="1"/>
</dbReference>
<reference evidence="1" key="1">
    <citation type="submission" date="2020-05" db="EMBL/GenBank/DDBJ databases">
        <authorList>
            <person name="Chiriac C."/>
            <person name="Salcher M."/>
            <person name="Ghai R."/>
            <person name="Kavagutti S V."/>
        </authorList>
    </citation>
    <scope>NUCLEOTIDE SEQUENCE</scope>
</reference>
<sequence>MKGYKILEFSDIDKDLEIYHKSGGNRGVYLGFESFKDFYTMRQNSVTDWTGIPQSGKTELMLECLFNTSAFYGWKHLLCVPDIGDAIEVMAILIHKYTGKTFDKRYNNYIDLSTAYRSCGWLLEHFRILHKIDGSPVLSPIEFWDGAIEYKKEHGINTAVIDSWKDMRHDYSNYGGYAQYLSVVLPYRNYLSEKHNIHFHTVVHPKTPRRDSNGKFYHPQVDDMEGGAQWNNSGKTIISVHRETFDTKVADVQMLKVKPKAIGKRGFFSINFDVSVSRYYDIDSNNGGTNIYANKEIVESKPLQPNRDFNQPINEHPF</sequence>
<dbReference type="InterPro" id="IPR027417">
    <property type="entry name" value="P-loop_NTPase"/>
</dbReference>
<protein>
    <recommendedName>
        <fullName evidence="2">AAA domain containing protein</fullName>
    </recommendedName>
</protein>
<dbReference type="EMBL" id="LR798265">
    <property type="protein sequence ID" value="CAB5218509.1"/>
    <property type="molecule type" value="Genomic_DNA"/>
</dbReference>
<dbReference type="Gene3D" id="3.40.50.300">
    <property type="entry name" value="P-loop containing nucleotide triphosphate hydrolases"/>
    <property type="match status" value="1"/>
</dbReference>
<dbReference type="PANTHER" id="PTHR12873">
    <property type="entry name" value="T7-LIKE MITOCHONDRIAL DNA HELICASE"/>
    <property type="match status" value="1"/>
</dbReference>
<gene>
    <name evidence="1" type="ORF">UFOVP212_41</name>
</gene>